<evidence type="ECO:0008006" key="4">
    <source>
        <dbReference type="Google" id="ProtNLM"/>
    </source>
</evidence>
<dbReference type="AlphaFoldDB" id="A0A941DID3"/>
<dbReference type="EMBL" id="JAGSPM010000012">
    <property type="protein sequence ID" value="MBR7748125.1"/>
    <property type="molecule type" value="Genomic_DNA"/>
</dbReference>
<sequence>MFRFIFLLVSLSLMPSAKACTCPSTLSTDQQVVDGMMQDAAMVFIGKVTAANLPSLNSAKRSFQFVVHESFKSVKKNVVTVYSALRSADCGTTLALGKTYLVAAYGRENMPIIRSCDRPEEIEFVAQRIALLRAK</sequence>
<dbReference type="SUPFAM" id="SSF50242">
    <property type="entry name" value="TIMP-like"/>
    <property type="match status" value="1"/>
</dbReference>
<dbReference type="InterPro" id="IPR008993">
    <property type="entry name" value="TIMP-like_OB-fold"/>
</dbReference>
<evidence type="ECO:0000313" key="2">
    <source>
        <dbReference type="EMBL" id="MBR7748125.1"/>
    </source>
</evidence>
<proteinExistence type="predicted"/>
<reference evidence="2 3" key="1">
    <citation type="submission" date="2021-04" db="EMBL/GenBank/DDBJ databases">
        <title>novel species isolated from subtropical streams in China.</title>
        <authorList>
            <person name="Lu H."/>
        </authorList>
    </citation>
    <scope>NUCLEOTIDE SEQUENCE [LARGE SCALE GENOMIC DNA]</scope>
    <source>
        <strain evidence="2 3">BYS107W</strain>
    </source>
</reference>
<evidence type="ECO:0000256" key="1">
    <source>
        <dbReference type="SAM" id="SignalP"/>
    </source>
</evidence>
<comment type="caution">
    <text evidence="2">The sequence shown here is derived from an EMBL/GenBank/DDBJ whole genome shotgun (WGS) entry which is preliminary data.</text>
</comment>
<feature type="chain" id="PRO_5037417967" description="Tissue inhibitor of metalloproteinase" evidence="1">
    <location>
        <begin position="20"/>
        <end position="135"/>
    </location>
</feature>
<name>A0A941DID3_9BURK</name>
<gene>
    <name evidence="2" type="ORF">KDM92_16185</name>
</gene>
<dbReference type="Gene3D" id="2.40.50.120">
    <property type="match status" value="1"/>
</dbReference>
<feature type="signal peptide" evidence="1">
    <location>
        <begin position="1"/>
        <end position="19"/>
    </location>
</feature>
<keyword evidence="3" id="KW-1185">Reference proteome</keyword>
<keyword evidence="1" id="KW-0732">Signal</keyword>
<dbReference type="Proteomes" id="UP000680158">
    <property type="component" value="Unassembled WGS sequence"/>
</dbReference>
<accession>A0A941DID3</accession>
<evidence type="ECO:0000313" key="3">
    <source>
        <dbReference type="Proteomes" id="UP000680158"/>
    </source>
</evidence>
<dbReference type="RefSeq" id="WP_212685469.1">
    <property type="nucleotide sequence ID" value="NZ_JAGSPM010000012.1"/>
</dbReference>
<protein>
    <recommendedName>
        <fullName evidence="4">Tissue inhibitor of metalloproteinase</fullName>
    </recommendedName>
</protein>
<organism evidence="2 3">
    <name type="scientific">Undibacterium baiyunense</name>
    <dbReference type="NCBI Taxonomy" id="2828731"/>
    <lineage>
        <taxon>Bacteria</taxon>
        <taxon>Pseudomonadati</taxon>
        <taxon>Pseudomonadota</taxon>
        <taxon>Betaproteobacteria</taxon>
        <taxon>Burkholderiales</taxon>
        <taxon>Oxalobacteraceae</taxon>
        <taxon>Undibacterium</taxon>
    </lineage>
</organism>